<keyword evidence="2" id="KW-1003">Cell membrane</keyword>
<evidence type="ECO:0000256" key="4">
    <source>
        <dbReference type="ARBA" id="ARBA00022692"/>
    </source>
</evidence>
<name>A0A8K0CY00_IGNLU</name>
<dbReference type="PANTHER" id="PTHR21137:SF35">
    <property type="entry name" value="ODORANT RECEPTOR 19A-RELATED"/>
    <property type="match status" value="1"/>
</dbReference>
<accession>A0A8K0CY00</accession>
<keyword evidence="4 10" id="KW-0812">Transmembrane</keyword>
<keyword evidence="9" id="KW-0807">Transducer</keyword>
<comment type="subcellular location">
    <subcellularLocation>
        <location evidence="1">Cell membrane</location>
        <topology evidence="1">Multi-pass membrane protein</topology>
    </subcellularLocation>
</comment>
<evidence type="ECO:0000256" key="6">
    <source>
        <dbReference type="ARBA" id="ARBA00022989"/>
    </source>
</evidence>
<evidence type="ECO:0000256" key="3">
    <source>
        <dbReference type="ARBA" id="ARBA00022606"/>
    </source>
</evidence>
<dbReference type="GO" id="GO:0004984">
    <property type="term" value="F:olfactory receptor activity"/>
    <property type="evidence" value="ECO:0007669"/>
    <property type="project" value="InterPro"/>
</dbReference>
<keyword evidence="6 10" id="KW-1133">Transmembrane helix</keyword>
<evidence type="ECO:0000313" key="12">
    <source>
        <dbReference type="Proteomes" id="UP000801492"/>
    </source>
</evidence>
<keyword evidence="5" id="KW-0552">Olfaction</keyword>
<evidence type="ECO:0000256" key="7">
    <source>
        <dbReference type="ARBA" id="ARBA00023136"/>
    </source>
</evidence>
<comment type="caution">
    <text evidence="11">The sequence shown here is derived from an EMBL/GenBank/DDBJ whole genome shotgun (WGS) entry which is preliminary data.</text>
</comment>
<evidence type="ECO:0000256" key="5">
    <source>
        <dbReference type="ARBA" id="ARBA00022725"/>
    </source>
</evidence>
<evidence type="ECO:0000256" key="9">
    <source>
        <dbReference type="ARBA" id="ARBA00023224"/>
    </source>
</evidence>
<evidence type="ECO:0000256" key="10">
    <source>
        <dbReference type="SAM" id="Phobius"/>
    </source>
</evidence>
<sequence length="297" mass="34376">MEKLTENKYFKKEVIVLKAFGLSIEGNESISYRIYSCVCIFGVLFTYSVIDTLELFKVDANELTSIVIYQTAFCLAFCKSIIVLRNRTQFAKIMNKLQHKPFLPDPERGGKVEEKLIQECVWITNVQTSTYWILGGCSILAAVFYTLYERITHSDYHYWQLPYGPLTLINITYSPNFEIVWCYQSISMWLVGVIYTSTDALVAAILAHACYQFKILQNCIRNYGETDDEKMKEGNATDHSYSLHVTLKNIVEYHVAIFDIVEEMEIIFNQLLLIQFTGTLCVLCISIYQTTEVRLEY</sequence>
<keyword evidence="7 10" id="KW-0472">Membrane</keyword>
<evidence type="ECO:0000256" key="8">
    <source>
        <dbReference type="ARBA" id="ARBA00023170"/>
    </source>
</evidence>
<dbReference type="EMBL" id="VTPC01005687">
    <property type="protein sequence ID" value="KAF2895760.1"/>
    <property type="molecule type" value="Genomic_DNA"/>
</dbReference>
<feature type="transmembrane region" description="Helical" evidence="10">
    <location>
        <begin position="32"/>
        <end position="50"/>
    </location>
</feature>
<dbReference type="PANTHER" id="PTHR21137">
    <property type="entry name" value="ODORANT RECEPTOR"/>
    <property type="match status" value="1"/>
</dbReference>
<dbReference type="GO" id="GO:0005549">
    <property type="term" value="F:odorant binding"/>
    <property type="evidence" value="ECO:0007669"/>
    <property type="project" value="InterPro"/>
</dbReference>
<proteinExistence type="predicted"/>
<reference evidence="11" key="1">
    <citation type="submission" date="2019-08" db="EMBL/GenBank/DDBJ databases">
        <title>The genome of the North American firefly Photinus pyralis.</title>
        <authorList>
            <consortium name="Photinus pyralis genome working group"/>
            <person name="Fallon T.R."/>
            <person name="Sander Lower S.E."/>
            <person name="Weng J.-K."/>
        </authorList>
    </citation>
    <scope>NUCLEOTIDE SEQUENCE</scope>
    <source>
        <strain evidence="11">TRF0915ILg1</strain>
        <tissue evidence="11">Whole body</tissue>
    </source>
</reference>
<dbReference type="Proteomes" id="UP000801492">
    <property type="component" value="Unassembled WGS sequence"/>
</dbReference>
<keyword evidence="3" id="KW-0716">Sensory transduction</keyword>
<dbReference type="GO" id="GO:0007165">
    <property type="term" value="P:signal transduction"/>
    <property type="evidence" value="ECO:0007669"/>
    <property type="project" value="UniProtKB-KW"/>
</dbReference>
<dbReference type="OrthoDB" id="6661390at2759"/>
<feature type="transmembrane region" description="Helical" evidence="10">
    <location>
        <begin position="66"/>
        <end position="84"/>
    </location>
</feature>
<evidence type="ECO:0000256" key="1">
    <source>
        <dbReference type="ARBA" id="ARBA00004651"/>
    </source>
</evidence>
<organism evidence="11 12">
    <name type="scientific">Ignelater luminosus</name>
    <name type="common">Cucubano</name>
    <name type="synonym">Pyrophorus luminosus</name>
    <dbReference type="NCBI Taxonomy" id="2038154"/>
    <lineage>
        <taxon>Eukaryota</taxon>
        <taxon>Metazoa</taxon>
        <taxon>Ecdysozoa</taxon>
        <taxon>Arthropoda</taxon>
        <taxon>Hexapoda</taxon>
        <taxon>Insecta</taxon>
        <taxon>Pterygota</taxon>
        <taxon>Neoptera</taxon>
        <taxon>Endopterygota</taxon>
        <taxon>Coleoptera</taxon>
        <taxon>Polyphaga</taxon>
        <taxon>Elateriformia</taxon>
        <taxon>Elateroidea</taxon>
        <taxon>Elateridae</taxon>
        <taxon>Agrypninae</taxon>
        <taxon>Pyrophorini</taxon>
        <taxon>Ignelater</taxon>
    </lineage>
</organism>
<feature type="transmembrane region" description="Helical" evidence="10">
    <location>
        <begin position="266"/>
        <end position="288"/>
    </location>
</feature>
<dbReference type="InterPro" id="IPR004117">
    <property type="entry name" value="7tm6_olfct_rcpt"/>
</dbReference>
<evidence type="ECO:0000256" key="2">
    <source>
        <dbReference type="ARBA" id="ARBA00022475"/>
    </source>
</evidence>
<keyword evidence="12" id="KW-1185">Reference proteome</keyword>
<dbReference type="Pfam" id="PF02949">
    <property type="entry name" value="7tm_6"/>
    <property type="match status" value="1"/>
</dbReference>
<feature type="transmembrane region" description="Helical" evidence="10">
    <location>
        <begin position="131"/>
        <end position="148"/>
    </location>
</feature>
<evidence type="ECO:0000313" key="11">
    <source>
        <dbReference type="EMBL" id="KAF2895760.1"/>
    </source>
</evidence>
<dbReference type="GO" id="GO:0005886">
    <property type="term" value="C:plasma membrane"/>
    <property type="evidence" value="ECO:0007669"/>
    <property type="project" value="UniProtKB-SubCell"/>
</dbReference>
<feature type="transmembrane region" description="Helical" evidence="10">
    <location>
        <begin position="186"/>
        <end position="211"/>
    </location>
</feature>
<feature type="non-terminal residue" evidence="11">
    <location>
        <position position="297"/>
    </location>
</feature>
<keyword evidence="8" id="KW-0675">Receptor</keyword>
<dbReference type="AlphaFoldDB" id="A0A8K0CY00"/>
<protein>
    <submittedName>
        <fullName evidence="11">Uncharacterized protein</fullName>
    </submittedName>
</protein>
<gene>
    <name evidence="11" type="ORF">ILUMI_10415</name>
</gene>